<dbReference type="PANTHER" id="PTHR24045">
    <property type="match status" value="1"/>
</dbReference>
<feature type="compositionally biased region" description="Gly residues" evidence="2">
    <location>
        <begin position="258"/>
        <end position="270"/>
    </location>
</feature>
<sequence>MGGGGRREDGGEEGTSEMLGQLATIKGEHRVDFLYWHRVLRAAVEEGGGGREGGRKGGRVEEKGGWKGRRSAAAFGHAFGRENRKVPAHMPHLIDKELITEMQARWKEEWDRTSQHRFRAADDMQYSFSYFYYLMNLQKAHPLDLKALWYSDIDVDGDGFLDDNELVTLAALGMGRDPTYGYLMKIKDCMLGGGRREGLRGGGDGREGRRRLQRSAAGEEERREGEREAKLEIAGWGSARLEEREALGSRGKDEIRGGRGGGDGAEGGGGKAEEEEGEGIGAPGSGPLREEEGGEGDKEGRKEREGTAESGDDGGDRPAEEQALPSEETKISLEHFLGCQQILTDLEKNVRRKGLWTPGPIEDVTFEMIGDDLTRTQAQLNAIRATRTKFVCLNDDLTRDQASSDTFLLLQHFFLSLLPNRSQFELPLHLENRYLYLDEYQRAYRRVFLARLIFGASSLVLLALIVRDCLWGTPSLPPSPTPASEIPEGTESLQGPRHDMGPTKMEESQGEKEERERERERKERWNRLTSTSPLMAAAALLNHTGGRKRSTVDGTGKSEGGMKGGEAREHKEE</sequence>
<evidence type="ECO:0000256" key="2">
    <source>
        <dbReference type="SAM" id="MobiDB-lite"/>
    </source>
</evidence>
<feature type="domain" description="Stealth protein CR4 conserved region 4" evidence="4">
    <location>
        <begin position="382"/>
        <end position="436"/>
    </location>
</feature>
<dbReference type="InterPro" id="IPR031357">
    <property type="entry name" value="Stealth_CR3"/>
</dbReference>
<dbReference type="PROSITE" id="PS00018">
    <property type="entry name" value="EF_HAND_1"/>
    <property type="match status" value="1"/>
</dbReference>
<dbReference type="InterPro" id="IPR031356">
    <property type="entry name" value="Stealth_CR4"/>
</dbReference>
<dbReference type="GO" id="GO:0016740">
    <property type="term" value="F:transferase activity"/>
    <property type="evidence" value="ECO:0007669"/>
    <property type="project" value="UniProtKB-KW"/>
</dbReference>
<feature type="region of interest" description="Disordered" evidence="2">
    <location>
        <begin position="477"/>
        <end position="573"/>
    </location>
</feature>
<feature type="compositionally biased region" description="Basic and acidic residues" evidence="2">
    <location>
        <begin position="496"/>
        <end position="526"/>
    </location>
</feature>
<dbReference type="InterPro" id="IPR047141">
    <property type="entry name" value="Stealth"/>
</dbReference>
<dbReference type="AlphaFoldDB" id="A0A4D9DBA5"/>
<evidence type="ECO:0000259" key="4">
    <source>
        <dbReference type="Pfam" id="PF17103"/>
    </source>
</evidence>
<feature type="compositionally biased region" description="Basic and acidic residues" evidence="2">
    <location>
        <begin position="197"/>
        <end position="207"/>
    </location>
</feature>
<dbReference type="InterPro" id="IPR018247">
    <property type="entry name" value="EF_Hand_1_Ca_BS"/>
</dbReference>
<keyword evidence="1" id="KW-0808">Transferase</keyword>
<feature type="region of interest" description="Disordered" evidence="2">
    <location>
        <begin position="197"/>
        <end position="228"/>
    </location>
</feature>
<keyword evidence="6" id="KW-1185">Reference proteome</keyword>
<evidence type="ECO:0000256" key="1">
    <source>
        <dbReference type="ARBA" id="ARBA00022679"/>
    </source>
</evidence>
<gene>
    <name evidence="5" type="ORF">NSK_002629</name>
</gene>
<protein>
    <recommendedName>
        <fullName evidence="7">EF-hand domain-containing protein</fullName>
    </recommendedName>
</protein>
<name>A0A4D9DBA5_9STRA</name>
<dbReference type="OrthoDB" id="263283at2759"/>
<organism evidence="5 6">
    <name type="scientific">Nannochloropsis salina CCMP1776</name>
    <dbReference type="NCBI Taxonomy" id="1027361"/>
    <lineage>
        <taxon>Eukaryota</taxon>
        <taxon>Sar</taxon>
        <taxon>Stramenopiles</taxon>
        <taxon>Ochrophyta</taxon>
        <taxon>Eustigmatophyceae</taxon>
        <taxon>Eustigmatales</taxon>
        <taxon>Monodopsidaceae</taxon>
        <taxon>Microchloropsis</taxon>
        <taxon>Microchloropsis salina</taxon>
    </lineage>
</organism>
<evidence type="ECO:0000313" key="5">
    <source>
        <dbReference type="EMBL" id="TFJ85809.1"/>
    </source>
</evidence>
<comment type="caution">
    <text evidence="5">The sequence shown here is derived from an EMBL/GenBank/DDBJ whole genome shotgun (WGS) entry which is preliminary data.</text>
</comment>
<proteinExistence type="predicted"/>
<dbReference type="GO" id="GO:0005794">
    <property type="term" value="C:Golgi apparatus"/>
    <property type="evidence" value="ECO:0007669"/>
    <property type="project" value="TreeGrafter"/>
</dbReference>
<accession>A0A4D9DBA5</accession>
<feature type="region of interest" description="Disordered" evidence="2">
    <location>
        <begin position="245"/>
        <end position="325"/>
    </location>
</feature>
<feature type="domain" description="Stealth protein CR3 conserved region 3" evidence="3">
    <location>
        <begin position="88"/>
        <end position="135"/>
    </location>
</feature>
<reference evidence="5 6" key="1">
    <citation type="submission" date="2019-01" db="EMBL/GenBank/DDBJ databases">
        <title>Nuclear Genome Assembly of the Microalgal Biofuel strain Nannochloropsis salina CCMP1776.</title>
        <authorList>
            <person name="Hovde B."/>
        </authorList>
    </citation>
    <scope>NUCLEOTIDE SEQUENCE [LARGE SCALE GENOMIC DNA]</scope>
    <source>
        <strain evidence="5 6">CCMP1776</strain>
    </source>
</reference>
<evidence type="ECO:0008006" key="7">
    <source>
        <dbReference type="Google" id="ProtNLM"/>
    </source>
</evidence>
<evidence type="ECO:0000313" key="6">
    <source>
        <dbReference type="Proteomes" id="UP000355283"/>
    </source>
</evidence>
<feature type="compositionally biased region" description="Basic and acidic residues" evidence="2">
    <location>
        <begin position="217"/>
        <end position="228"/>
    </location>
</feature>
<feature type="compositionally biased region" description="Basic and acidic residues" evidence="2">
    <location>
        <begin position="245"/>
        <end position="257"/>
    </location>
</feature>
<dbReference type="Pfam" id="PF17102">
    <property type="entry name" value="Stealth_CR3"/>
    <property type="match status" value="1"/>
</dbReference>
<dbReference type="PANTHER" id="PTHR24045:SF0">
    <property type="entry name" value="N-ACETYLGLUCOSAMINE-1-PHOSPHOTRANSFERASE SUBUNITS ALPHA_BETA"/>
    <property type="match status" value="1"/>
</dbReference>
<dbReference type="Proteomes" id="UP000355283">
    <property type="component" value="Unassembled WGS sequence"/>
</dbReference>
<feature type="compositionally biased region" description="Basic and acidic residues" evidence="2">
    <location>
        <begin position="288"/>
        <end position="307"/>
    </location>
</feature>
<evidence type="ECO:0000259" key="3">
    <source>
        <dbReference type="Pfam" id="PF17102"/>
    </source>
</evidence>
<dbReference type="EMBL" id="SDOX01000010">
    <property type="protein sequence ID" value="TFJ85809.1"/>
    <property type="molecule type" value="Genomic_DNA"/>
</dbReference>
<dbReference type="Pfam" id="PF17103">
    <property type="entry name" value="Stealth_CR4"/>
    <property type="match status" value="1"/>
</dbReference>